<comment type="caution">
    <text evidence="1">The sequence shown here is derived from an EMBL/GenBank/DDBJ whole genome shotgun (WGS) entry which is preliminary data.</text>
</comment>
<proteinExistence type="predicted"/>
<protein>
    <submittedName>
        <fullName evidence="1">Uncharacterized protein</fullName>
    </submittedName>
</protein>
<keyword evidence="2" id="KW-1185">Reference proteome</keyword>
<evidence type="ECO:0000313" key="1">
    <source>
        <dbReference type="EMBL" id="CAJ2630816.1"/>
    </source>
</evidence>
<dbReference type="EMBL" id="CASHSV030000001">
    <property type="protein sequence ID" value="CAJ2630816.1"/>
    <property type="molecule type" value="Genomic_DNA"/>
</dbReference>
<dbReference type="Proteomes" id="UP001177021">
    <property type="component" value="Unassembled WGS sequence"/>
</dbReference>
<accession>A0ACB0IET6</accession>
<evidence type="ECO:0000313" key="2">
    <source>
        <dbReference type="Proteomes" id="UP001177021"/>
    </source>
</evidence>
<gene>
    <name evidence="1" type="ORF">MILVUS5_LOCUS2519</name>
</gene>
<organism evidence="1 2">
    <name type="scientific">Trifolium pratense</name>
    <name type="common">Red clover</name>
    <dbReference type="NCBI Taxonomy" id="57577"/>
    <lineage>
        <taxon>Eukaryota</taxon>
        <taxon>Viridiplantae</taxon>
        <taxon>Streptophyta</taxon>
        <taxon>Embryophyta</taxon>
        <taxon>Tracheophyta</taxon>
        <taxon>Spermatophyta</taxon>
        <taxon>Magnoliopsida</taxon>
        <taxon>eudicotyledons</taxon>
        <taxon>Gunneridae</taxon>
        <taxon>Pentapetalae</taxon>
        <taxon>rosids</taxon>
        <taxon>fabids</taxon>
        <taxon>Fabales</taxon>
        <taxon>Fabaceae</taxon>
        <taxon>Papilionoideae</taxon>
        <taxon>50 kb inversion clade</taxon>
        <taxon>NPAAA clade</taxon>
        <taxon>Hologalegina</taxon>
        <taxon>IRL clade</taxon>
        <taxon>Trifolieae</taxon>
        <taxon>Trifolium</taxon>
    </lineage>
</organism>
<reference evidence="1" key="1">
    <citation type="submission" date="2023-10" db="EMBL/GenBank/DDBJ databases">
        <authorList>
            <person name="Rodriguez Cubillos JULIANA M."/>
            <person name="De Vega J."/>
        </authorList>
    </citation>
    <scope>NUCLEOTIDE SEQUENCE</scope>
</reference>
<sequence length="325" mass="35887">MVEYEGLHLLCLSCGRFGHYAEGCPEKLKSSDINKGANSHGGESSSHTVEGAWTVVNKPRRARKAKEGVPVQQSADEHNQPEKQKTMTDKTGSRFALLMEEDKHESIPAKNSEEIINNDVEHSMQSVPHNDGREKITTKSTNERSKGHANNNKSKKFNATRASFKEKTGHTIGKKNDTLADLMVPNALDTFLATHCNPLNKNEKLPIKGGKGPSRVELEQDVELKPIEHANVDGAQEMVSSHLNYHRDPGLKESKFFHGPMMDDREPVLEPSVHPKTIGGGSLETEIFMDAKESGDTSTEEWDVDIAGDGDNRSHVVTGERGKLH</sequence>
<name>A0ACB0IET6_TRIPR</name>